<feature type="compositionally biased region" description="Low complexity" evidence="1">
    <location>
        <begin position="18"/>
        <end position="37"/>
    </location>
</feature>
<dbReference type="Proteomes" id="UP001153365">
    <property type="component" value="Unassembled WGS sequence"/>
</dbReference>
<keyword evidence="3" id="KW-1185">Reference proteome</keyword>
<sequence length="199" mass="22729">MSSWIPSFSQQEEDDTPPSETGQQQQLQQQYYQGSPSSPQPQPSSYRHNHQNLINLTNKTTLQPDHHKRSDTSGHQTQIAKNQIDQTHQHYQHHSDQTTENSSNTEPLEPSTSVLVRNHLINPKSTLNNTQGQLPNHHHHHHHHQPSIPPEPITINTSYLRDHQQLNQHSLIRSNSSSSNLTMPHPPLILKHPSSVILN</sequence>
<dbReference type="EMBL" id="CALTRL010005821">
    <property type="protein sequence ID" value="CAH7686883.1"/>
    <property type="molecule type" value="Genomic_DNA"/>
</dbReference>
<proteinExistence type="predicted"/>
<feature type="compositionally biased region" description="Polar residues" evidence="1">
    <location>
        <begin position="1"/>
        <end position="10"/>
    </location>
</feature>
<comment type="caution">
    <text evidence="2">The sequence shown here is derived from an EMBL/GenBank/DDBJ whole genome shotgun (WGS) entry which is preliminary data.</text>
</comment>
<dbReference type="AlphaFoldDB" id="A0AAV0BIW2"/>
<evidence type="ECO:0000256" key="1">
    <source>
        <dbReference type="SAM" id="MobiDB-lite"/>
    </source>
</evidence>
<feature type="region of interest" description="Disordered" evidence="1">
    <location>
        <begin position="124"/>
        <end position="155"/>
    </location>
</feature>
<organism evidence="2 3">
    <name type="scientific">Phakopsora pachyrhizi</name>
    <name type="common">Asian soybean rust disease fungus</name>
    <dbReference type="NCBI Taxonomy" id="170000"/>
    <lineage>
        <taxon>Eukaryota</taxon>
        <taxon>Fungi</taxon>
        <taxon>Dikarya</taxon>
        <taxon>Basidiomycota</taxon>
        <taxon>Pucciniomycotina</taxon>
        <taxon>Pucciniomycetes</taxon>
        <taxon>Pucciniales</taxon>
        <taxon>Phakopsoraceae</taxon>
        <taxon>Phakopsora</taxon>
    </lineage>
</organism>
<feature type="region of interest" description="Disordered" evidence="1">
    <location>
        <begin position="174"/>
        <end position="199"/>
    </location>
</feature>
<reference evidence="2" key="1">
    <citation type="submission" date="2022-06" db="EMBL/GenBank/DDBJ databases">
        <authorList>
            <consortium name="SYNGENTA / RWTH Aachen University"/>
        </authorList>
    </citation>
    <scope>NUCLEOTIDE SEQUENCE</scope>
</reference>
<feature type="region of interest" description="Disordered" evidence="1">
    <location>
        <begin position="1"/>
        <end position="50"/>
    </location>
</feature>
<feature type="region of interest" description="Disordered" evidence="1">
    <location>
        <begin position="85"/>
        <end position="110"/>
    </location>
</feature>
<accession>A0AAV0BIW2</accession>
<name>A0AAV0BIW2_PHAPC</name>
<evidence type="ECO:0000313" key="3">
    <source>
        <dbReference type="Proteomes" id="UP001153365"/>
    </source>
</evidence>
<gene>
    <name evidence="2" type="ORF">PPACK8108_LOCUS21590</name>
</gene>
<feature type="compositionally biased region" description="Basic residues" evidence="1">
    <location>
        <begin position="136"/>
        <end position="145"/>
    </location>
</feature>
<protein>
    <submittedName>
        <fullName evidence="2">Uncharacterized protein</fullName>
    </submittedName>
</protein>
<feature type="compositionally biased region" description="Polar residues" evidence="1">
    <location>
        <begin position="98"/>
        <end position="110"/>
    </location>
</feature>
<evidence type="ECO:0000313" key="2">
    <source>
        <dbReference type="EMBL" id="CAH7686883.1"/>
    </source>
</evidence>
<feature type="compositionally biased region" description="Polar residues" evidence="1">
    <location>
        <begin position="124"/>
        <end position="134"/>
    </location>
</feature>